<dbReference type="RefSeq" id="WP_200248522.1">
    <property type="nucleotide sequence ID" value="NZ_NRRY01000052.1"/>
</dbReference>
<dbReference type="Pfam" id="PF25212">
    <property type="entry name" value="HVO_A0114"/>
    <property type="match status" value="1"/>
</dbReference>
<comment type="caution">
    <text evidence="1">The sequence shown here is derived from an EMBL/GenBank/DDBJ whole genome shotgun (WGS) entry which is preliminary data.</text>
</comment>
<dbReference type="InterPro" id="IPR036390">
    <property type="entry name" value="WH_DNA-bd_sf"/>
</dbReference>
<evidence type="ECO:0000313" key="1">
    <source>
        <dbReference type="EMBL" id="MBK1620898.1"/>
    </source>
</evidence>
<dbReference type="EMBL" id="NRRY01000052">
    <property type="protein sequence ID" value="MBK1620898.1"/>
    <property type="molecule type" value="Genomic_DNA"/>
</dbReference>
<dbReference type="SUPFAM" id="SSF46785">
    <property type="entry name" value="Winged helix' DNA-binding domain"/>
    <property type="match status" value="1"/>
</dbReference>
<name>A0A9X0WDA5_9GAMM</name>
<accession>A0A9X0WDA5</accession>
<keyword evidence="2" id="KW-1185">Reference proteome</keyword>
<protein>
    <submittedName>
        <fullName evidence="1">Uncharacterized protein</fullName>
    </submittedName>
</protein>
<reference evidence="1 2" key="1">
    <citation type="journal article" date="2020" name="Microorganisms">
        <title>Osmotic Adaptation and Compatible Solute Biosynthesis of Phototrophic Bacteria as Revealed from Genome Analyses.</title>
        <authorList>
            <person name="Imhoff J.F."/>
            <person name="Rahn T."/>
            <person name="Kunzel S."/>
            <person name="Keller A."/>
            <person name="Neulinger S.C."/>
        </authorList>
    </citation>
    <scope>NUCLEOTIDE SEQUENCE [LARGE SCALE GENOMIC DNA]</scope>
    <source>
        <strain evidence="1 2">DSM 25653</strain>
    </source>
</reference>
<organism evidence="1 2">
    <name type="scientific">Lamprobacter modestohalophilus</name>
    <dbReference type="NCBI Taxonomy" id="1064514"/>
    <lineage>
        <taxon>Bacteria</taxon>
        <taxon>Pseudomonadati</taxon>
        <taxon>Pseudomonadota</taxon>
        <taxon>Gammaproteobacteria</taxon>
        <taxon>Chromatiales</taxon>
        <taxon>Chromatiaceae</taxon>
        <taxon>Lamprobacter</taxon>
    </lineage>
</organism>
<sequence>MSTESWEDLQSRALAIAQQVDAGEGETPPEADYHLSFADSAQLFAELTPARLALLEQLKTLGTASIQTLAEQLHADQGAIRADIVQLLAWELIAQASDGQLYIPWDEIEIQITLPLDRQPRDNRPRAQER</sequence>
<dbReference type="AlphaFoldDB" id="A0A9X0WDA5"/>
<proteinExistence type="predicted"/>
<evidence type="ECO:0000313" key="2">
    <source>
        <dbReference type="Proteomes" id="UP001138768"/>
    </source>
</evidence>
<dbReference type="Proteomes" id="UP001138768">
    <property type="component" value="Unassembled WGS sequence"/>
</dbReference>
<gene>
    <name evidence="1" type="ORF">CKO42_21210</name>
</gene>